<feature type="compositionally biased region" description="Polar residues" evidence="1">
    <location>
        <begin position="471"/>
        <end position="482"/>
    </location>
</feature>
<sequence length="681" mass="75143">MSADVRTQFAKPVKQTYVTGGSMYRRNFFGSSRKETNPEMEAVGVNRINSALLSENDVSNYVRGNKDIRLGRSQVSFTKFRPVTSHPTTSLLASLYKQHTFAESRNSQTAGKLPNLIPRPLSQNAANQRKRELRSFTNPTYSTAPPNEAKNGNKSYASLPQSSMMSRSPYSRLGSGTTSVSASATWNAVHNSISASGHGLLPESQSTTSYPHQAEKIFSNRTSVNYVPFYEVRERGDGASVVDVPSIDVEGKKIEKLAADRDADAKGIENASKRHKENLKEEGKQESIDVLVSSVLQRSQHGQNSSSSPTKTEKKVRFSATVTTTPLTEQPSYSEVLIDSLQRSFKQKNYLNTAHGTVGSSYNSSADMSEFKSGAVTADSVEASSKGEEEQNNFATPVLKVVVTKRHAPAETDIVDESTVTNCDDTSHPGYLQHRVTNMASRIVNKYANTADKSISDVKPSTQADAIRRGTQATQRASTAGYSRTKEAMERVAKLVPKRQTVVMPNFPKQPAWACQNFPHHSRNPKLANIPQNSTNFSVSVQGNNFNRNRPTTNPRPPSNPENLRSRLTSASGGVYLTSSQTKKTEPIKAENPLPPQLPPTQQRLPPADNHQKTAATAPRNVPESTTTAYTDFQPISSMPDHINFCDPRKTELIIRWLDDVNKKRNIESRLRRITSSRTHT</sequence>
<reference evidence="2 3" key="1">
    <citation type="submission" date="2024-02" db="EMBL/GenBank/DDBJ databases">
        <authorList>
            <person name="Daric V."/>
            <person name="Darras S."/>
        </authorList>
    </citation>
    <scope>NUCLEOTIDE SEQUENCE [LARGE SCALE GENOMIC DNA]</scope>
</reference>
<accession>A0ABP0FP76</accession>
<feature type="compositionally biased region" description="Polar residues" evidence="1">
    <location>
        <begin position="455"/>
        <end position="464"/>
    </location>
</feature>
<feature type="region of interest" description="Disordered" evidence="1">
    <location>
        <begin position="103"/>
        <end position="177"/>
    </location>
</feature>
<dbReference type="EMBL" id="CAWYQH010000079">
    <property type="protein sequence ID" value="CAK8681447.1"/>
    <property type="molecule type" value="Genomic_DNA"/>
</dbReference>
<keyword evidence="3" id="KW-1185">Reference proteome</keyword>
<gene>
    <name evidence="2" type="ORF">CVLEPA_LOCUS11648</name>
</gene>
<feature type="compositionally biased region" description="Low complexity" evidence="1">
    <location>
        <begin position="544"/>
        <end position="553"/>
    </location>
</feature>
<feature type="region of interest" description="Disordered" evidence="1">
    <location>
        <begin position="455"/>
        <end position="484"/>
    </location>
</feature>
<organism evidence="2 3">
    <name type="scientific">Clavelina lepadiformis</name>
    <name type="common">Light-bulb sea squirt</name>
    <name type="synonym">Ascidia lepadiformis</name>
    <dbReference type="NCBI Taxonomy" id="159417"/>
    <lineage>
        <taxon>Eukaryota</taxon>
        <taxon>Metazoa</taxon>
        <taxon>Chordata</taxon>
        <taxon>Tunicata</taxon>
        <taxon>Ascidiacea</taxon>
        <taxon>Aplousobranchia</taxon>
        <taxon>Clavelinidae</taxon>
        <taxon>Clavelina</taxon>
    </lineage>
</organism>
<proteinExistence type="predicted"/>
<feature type="region of interest" description="Disordered" evidence="1">
    <location>
        <begin position="518"/>
        <end position="626"/>
    </location>
</feature>
<evidence type="ECO:0000313" key="2">
    <source>
        <dbReference type="EMBL" id="CAK8681447.1"/>
    </source>
</evidence>
<evidence type="ECO:0000256" key="1">
    <source>
        <dbReference type="SAM" id="MobiDB-lite"/>
    </source>
</evidence>
<evidence type="ECO:0000313" key="3">
    <source>
        <dbReference type="Proteomes" id="UP001642483"/>
    </source>
</evidence>
<name>A0ABP0FP76_CLALP</name>
<feature type="compositionally biased region" description="Polar residues" evidence="1">
    <location>
        <begin position="566"/>
        <end position="582"/>
    </location>
</feature>
<protein>
    <submittedName>
        <fullName evidence="2">Uncharacterized protein</fullName>
    </submittedName>
</protein>
<feature type="compositionally biased region" description="Polar residues" evidence="1">
    <location>
        <begin position="135"/>
        <end position="169"/>
    </location>
</feature>
<comment type="caution">
    <text evidence="2">The sequence shown here is derived from an EMBL/GenBank/DDBJ whole genome shotgun (WGS) entry which is preliminary data.</text>
</comment>
<dbReference type="Proteomes" id="UP001642483">
    <property type="component" value="Unassembled WGS sequence"/>
</dbReference>
<feature type="compositionally biased region" description="Polar residues" evidence="1">
    <location>
        <begin position="296"/>
        <end position="310"/>
    </location>
</feature>
<feature type="region of interest" description="Disordered" evidence="1">
    <location>
        <begin position="296"/>
        <end position="317"/>
    </location>
</feature>
<feature type="compositionally biased region" description="Polar residues" evidence="1">
    <location>
        <begin position="530"/>
        <end position="543"/>
    </location>
</feature>